<dbReference type="InterPro" id="IPR051131">
    <property type="entry name" value="NEK_Ser/Thr_kinase_NIMA"/>
</dbReference>
<evidence type="ECO:0000259" key="12">
    <source>
        <dbReference type="PROSITE" id="PS50011"/>
    </source>
</evidence>
<dbReference type="PANTHER" id="PTHR44899:SF3">
    <property type="entry name" value="SERINE_THREONINE-PROTEIN KINASE NEK1"/>
    <property type="match status" value="1"/>
</dbReference>
<organism evidence="14">
    <name type="scientific">Chrysotila carterae</name>
    <name type="common">Marine alga</name>
    <name type="synonym">Syracosphaera carterae</name>
    <dbReference type="NCBI Taxonomy" id="13221"/>
    <lineage>
        <taxon>Eukaryota</taxon>
        <taxon>Haptista</taxon>
        <taxon>Haptophyta</taxon>
        <taxon>Prymnesiophyceae</taxon>
        <taxon>Isochrysidales</taxon>
        <taxon>Isochrysidaceae</taxon>
        <taxon>Chrysotila</taxon>
    </lineage>
</organism>
<evidence type="ECO:0000256" key="3">
    <source>
        <dbReference type="ARBA" id="ARBA00022679"/>
    </source>
</evidence>
<accession>A0A7S4ETZ0</accession>
<keyword evidence="2" id="KW-0723">Serine/threonine-protein kinase</keyword>
<dbReference type="EC" id="2.7.11.1" evidence="1"/>
<evidence type="ECO:0000259" key="13">
    <source>
        <dbReference type="PROSITE" id="PS50110"/>
    </source>
</evidence>
<name>A0A7S4ETZ0_CHRCT</name>
<feature type="region of interest" description="Disordered" evidence="11">
    <location>
        <begin position="312"/>
        <end position="427"/>
    </location>
</feature>
<dbReference type="PROSITE" id="PS00109">
    <property type="entry name" value="PROTEIN_KINASE_TYR"/>
    <property type="match status" value="1"/>
</dbReference>
<dbReference type="PROSITE" id="PS00107">
    <property type="entry name" value="PROTEIN_KINASE_ATP"/>
    <property type="match status" value="1"/>
</dbReference>
<reference evidence="14" key="1">
    <citation type="submission" date="2021-01" db="EMBL/GenBank/DDBJ databases">
        <authorList>
            <person name="Corre E."/>
            <person name="Pelletier E."/>
            <person name="Niang G."/>
            <person name="Scheremetjew M."/>
            <person name="Finn R."/>
            <person name="Kale V."/>
            <person name="Holt S."/>
            <person name="Cochrane G."/>
            <person name="Meng A."/>
            <person name="Brown T."/>
            <person name="Cohen L."/>
        </authorList>
    </citation>
    <scope>NUCLEOTIDE SEQUENCE</scope>
    <source>
        <strain evidence="14">CCMP645</strain>
    </source>
</reference>
<dbReference type="AlphaFoldDB" id="A0A7S4ETZ0"/>
<evidence type="ECO:0000256" key="5">
    <source>
        <dbReference type="ARBA" id="ARBA00022777"/>
    </source>
</evidence>
<dbReference type="CDD" id="cd17546">
    <property type="entry name" value="REC_hyHK_CKI1_RcsC-like"/>
    <property type="match status" value="1"/>
</dbReference>
<dbReference type="SUPFAM" id="SSF52172">
    <property type="entry name" value="CheY-like"/>
    <property type="match status" value="1"/>
</dbReference>
<dbReference type="Pfam" id="PF00072">
    <property type="entry name" value="Response_reg"/>
    <property type="match status" value="1"/>
</dbReference>
<evidence type="ECO:0000256" key="4">
    <source>
        <dbReference type="ARBA" id="ARBA00022741"/>
    </source>
</evidence>
<dbReference type="InterPro" id="IPR001789">
    <property type="entry name" value="Sig_transdc_resp-reg_receiver"/>
</dbReference>
<keyword evidence="3" id="KW-0808">Transferase</keyword>
<evidence type="ECO:0000256" key="10">
    <source>
        <dbReference type="PROSITE-ProRule" id="PRU10141"/>
    </source>
</evidence>
<dbReference type="PROSITE" id="PS50110">
    <property type="entry name" value="RESPONSE_REGULATORY"/>
    <property type="match status" value="1"/>
</dbReference>
<dbReference type="GO" id="GO:0004674">
    <property type="term" value="F:protein serine/threonine kinase activity"/>
    <property type="evidence" value="ECO:0007669"/>
    <property type="project" value="UniProtKB-KW"/>
</dbReference>
<protein>
    <recommendedName>
        <fullName evidence="1">non-specific serine/threonine protein kinase</fullName>
        <ecNumber evidence="1">2.7.11.1</ecNumber>
    </recommendedName>
</protein>
<keyword evidence="4 10" id="KW-0547">Nucleotide-binding</keyword>
<gene>
    <name evidence="14" type="ORF">PCAR00345_LOCUS5260</name>
</gene>
<feature type="region of interest" description="Disordered" evidence="11">
    <location>
        <begin position="721"/>
        <end position="740"/>
    </location>
</feature>
<feature type="region of interest" description="Disordered" evidence="11">
    <location>
        <begin position="597"/>
        <end position="619"/>
    </location>
</feature>
<evidence type="ECO:0000256" key="9">
    <source>
        <dbReference type="PROSITE-ProRule" id="PRU00169"/>
    </source>
</evidence>
<keyword evidence="6 10" id="KW-0067">ATP-binding</keyword>
<dbReference type="InterPro" id="IPR011009">
    <property type="entry name" value="Kinase-like_dom_sf"/>
</dbReference>
<dbReference type="Pfam" id="PF00069">
    <property type="entry name" value="Pkinase"/>
    <property type="match status" value="1"/>
</dbReference>
<proteinExistence type="predicted"/>
<dbReference type="InterPro" id="IPR011006">
    <property type="entry name" value="CheY-like_superfamily"/>
</dbReference>
<dbReference type="Gene3D" id="1.10.510.10">
    <property type="entry name" value="Transferase(Phosphotransferase) domain 1"/>
    <property type="match status" value="1"/>
</dbReference>
<dbReference type="InterPro" id="IPR017441">
    <property type="entry name" value="Protein_kinase_ATP_BS"/>
</dbReference>
<evidence type="ECO:0000256" key="11">
    <source>
        <dbReference type="SAM" id="MobiDB-lite"/>
    </source>
</evidence>
<dbReference type="InterPro" id="IPR008266">
    <property type="entry name" value="Tyr_kinase_AS"/>
</dbReference>
<dbReference type="PANTHER" id="PTHR44899">
    <property type="entry name" value="CAMK FAMILY PROTEIN KINASE"/>
    <property type="match status" value="1"/>
</dbReference>
<evidence type="ECO:0000256" key="2">
    <source>
        <dbReference type="ARBA" id="ARBA00022527"/>
    </source>
</evidence>
<dbReference type="InterPro" id="IPR000719">
    <property type="entry name" value="Prot_kinase_dom"/>
</dbReference>
<dbReference type="Gene3D" id="3.40.50.2300">
    <property type="match status" value="1"/>
</dbReference>
<dbReference type="GO" id="GO:0005524">
    <property type="term" value="F:ATP binding"/>
    <property type="evidence" value="ECO:0007669"/>
    <property type="project" value="UniProtKB-UniRule"/>
</dbReference>
<dbReference type="Gene3D" id="3.30.200.20">
    <property type="entry name" value="Phosphorylase Kinase, domain 1"/>
    <property type="match status" value="1"/>
</dbReference>
<feature type="binding site" evidence="10">
    <location>
        <position position="53"/>
    </location>
    <ligand>
        <name>ATP</name>
        <dbReference type="ChEBI" id="CHEBI:30616"/>
    </ligand>
</feature>
<comment type="catalytic activity">
    <reaction evidence="8">
        <text>L-seryl-[protein] + ATP = O-phospho-L-seryl-[protein] + ADP + H(+)</text>
        <dbReference type="Rhea" id="RHEA:17989"/>
        <dbReference type="Rhea" id="RHEA-COMP:9863"/>
        <dbReference type="Rhea" id="RHEA-COMP:11604"/>
        <dbReference type="ChEBI" id="CHEBI:15378"/>
        <dbReference type="ChEBI" id="CHEBI:29999"/>
        <dbReference type="ChEBI" id="CHEBI:30616"/>
        <dbReference type="ChEBI" id="CHEBI:83421"/>
        <dbReference type="ChEBI" id="CHEBI:456216"/>
        <dbReference type="EC" id="2.7.11.1"/>
    </reaction>
</comment>
<keyword evidence="9" id="KW-0597">Phosphoprotein</keyword>
<feature type="domain" description="Response regulatory" evidence="13">
    <location>
        <begin position="1059"/>
        <end position="1188"/>
    </location>
</feature>
<dbReference type="PROSITE" id="PS50011">
    <property type="entry name" value="PROTEIN_KINASE_DOM"/>
    <property type="match status" value="1"/>
</dbReference>
<sequence length="1209" mass="127887">MPPLRKAPSFLDAYRARTEYRRYGRIRTIGCGQFGTAVLLRCPTTQRLTVAKKVSISQVGALELQQLELEVQILMTVAHPNIIRFRSAFTHEKMLYIITDFANGDTLGAAIAAMQKRGEAFTSEVVRKWLLQLTDALEHVHGLGVLHRDLSSRNVLLHDEHGAGEWVVQLADFGLSTHLTSEDELALTACGTPYYMSPELAQGQPYGAPSDVWAVGVLCFELLTLQRPFGAADFVGLVKEISAVRYNRALLRECGHAPFLLELPTEKTLFHPDPAERIRLGDLRLKLEVDAHEGSCGSEGRAAHVGGCRRAGLSATGASTSSEHATETAARQVHAHSCARPPSRNVSGGAQAPERSALDWSSSFTPTPSDAITRSVSMGAAGGSGPAGARLQAPSVDGGSSTFGDSGPCADHLAPMDDGLGPVAAPLAPLDEGLDAVSQDPRSDSLESSFARSGLGLSGSAACCNPSSMLDATCTMVPGGFQHFASYESMRPGVGMDADRRGGRPLLPGSSCASSSLGVSGSACCRIPAGTLDATCTKIGGGQRFAPYESMGHLPRAAAGFEHFAPHESLREEPKDAGATASNACCYEARSFSSLNASHGTESTHPRAARAPPAAHAEEQNEGDVGFVSFCSSCCDLSGSLVSPRAADQHSADGPQAQASTDTGFCAISMGDERSSRTPLGNLTDLEGTCTKMSDMQLAPDVALQQPAAGNSQLNSLDMNHSACISPTHGRDGESAASAGLPDTSAARAVPSALCQRSLTHSTKAGNAMFEPCSSSVSLPPVSSALGCSSSCLTSSFDLSTASLPPRACMNLSGTLTKAPDGAYIVYEEEASADVQTRSQADQAVYHPEQAAKHLDAPVSDAKWLYQSCPFCQPLPGDDVLVTAPNEVEQEEGQRVLTMHVSDALCEAVKSAWAPPQLLPAAQAERIFRERNWILTSGDAQFSTTLVVWANGTEVFSAVAAQCAKRDVCIGDVSMAPEGYSQIEGVSEHAQLDECRIASFSLLVQSLDALLELTALIQDNVPGVLRVGRMIRSYEGGKRHAQAFAKPSAAGARVERPKRVLLADDASLNRRLLKRAFTKYFNDAWEVIEVETAEGAVEAAKRETFDVVIMDEIFSLESTAMRGSEAIQLIRQHEKALALGSKRLVIISCTSNANLEEQRRALFVAGADAVWGKPFPDFVDGSMQAEVAALLEAAAQPAEGAKMAAVAEL</sequence>
<feature type="compositionally biased region" description="Polar residues" evidence="11">
    <location>
        <begin position="359"/>
        <end position="376"/>
    </location>
</feature>
<comment type="catalytic activity">
    <reaction evidence="7">
        <text>L-threonyl-[protein] + ATP = O-phospho-L-threonyl-[protein] + ADP + H(+)</text>
        <dbReference type="Rhea" id="RHEA:46608"/>
        <dbReference type="Rhea" id="RHEA-COMP:11060"/>
        <dbReference type="Rhea" id="RHEA-COMP:11605"/>
        <dbReference type="ChEBI" id="CHEBI:15378"/>
        <dbReference type="ChEBI" id="CHEBI:30013"/>
        <dbReference type="ChEBI" id="CHEBI:30616"/>
        <dbReference type="ChEBI" id="CHEBI:61977"/>
        <dbReference type="ChEBI" id="CHEBI:456216"/>
        <dbReference type="EC" id="2.7.11.1"/>
    </reaction>
</comment>
<dbReference type="EMBL" id="HBIZ01009014">
    <property type="protein sequence ID" value="CAE0752673.1"/>
    <property type="molecule type" value="Transcribed_RNA"/>
</dbReference>
<keyword evidence="5" id="KW-0418">Kinase</keyword>
<evidence type="ECO:0000256" key="8">
    <source>
        <dbReference type="ARBA" id="ARBA00048679"/>
    </source>
</evidence>
<evidence type="ECO:0000256" key="1">
    <source>
        <dbReference type="ARBA" id="ARBA00012513"/>
    </source>
</evidence>
<evidence type="ECO:0000256" key="7">
    <source>
        <dbReference type="ARBA" id="ARBA00047899"/>
    </source>
</evidence>
<feature type="compositionally biased region" description="Low complexity" evidence="11">
    <location>
        <begin position="312"/>
        <end position="322"/>
    </location>
</feature>
<feature type="modified residue" description="4-aspartylphosphate" evidence="9">
    <location>
        <position position="1111"/>
    </location>
</feature>
<dbReference type="GO" id="GO:0000160">
    <property type="term" value="P:phosphorelay signal transduction system"/>
    <property type="evidence" value="ECO:0007669"/>
    <property type="project" value="InterPro"/>
</dbReference>
<feature type="domain" description="Protein kinase" evidence="12">
    <location>
        <begin position="23"/>
        <end position="295"/>
    </location>
</feature>
<dbReference type="SUPFAM" id="SSF56112">
    <property type="entry name" value="Protein kinase-like (PK-like)"/>
    <property type="match status" value="1"/>
</dbReference>
<evidence type="ECO:0000313" key="14">
    <source>
        <dbReference type="EMBL" id="CAE0752673.1"/>
    </source>
</evidence>
<dbReference type="SMART" id="SM00448">
    <property type="entry name" value="REC"/>
    <property type="match status" value="1"/>
</dbReference>
<evidence type="ECO:0000256" key="6">
    <source>
        <dbReference type="ARBA" id="ARBA00022840"/>
    </source>
</evidence>